<dbReference type="InterPro" id="IPR003593">
    <property type="entry name" value="AAA+_ATPase"/>
</dbReference>
<evidence type="ECO:0000313" key="21">
    <source>
        <dbReference type="Proteomes" id="UP000094936"/>
    </source>
</evidence>
<organism evidence="20 21">
    <name type="scientific">Veronia pacifica</name>
    <dbReference type="NCBI Taxonomy" id="1080227"/>
    <lineage>
        <taxon>Bacteria</taxon>
        <taxon>Pseudomonadati</taxon>
        <taxon>Pseudomonadota</taxon>
        <taxon>Gammaproteobacteria</taxon>
        <taxon>Vibrionales</taxon>
        <taxon>Vibrionaceae</taxon>
        <taxon>Veronia</taxon>
    </lineage>
</organism>
<dbReference type="SUPFAM" id="SSF90123">
    <property type="entry name" value="ABC transporter transmembrane region"/>
    <property type="match status" value="1"/>
</dbReference>
<dbReference type="NCBIfam" id="NF008364">
    <property type="entry name" value="PRK11160.1"/>
    <property type="match status" value="1"/>
</dbReference>
<dbReference type="NCBIfam" id="TIGR02868">
    <property type="entry name" value="CydC"/>
    <property type="match status" value="1"/>
</dbReference>
<feature type="domain" description="ABC transmembrane type-1" evidence="19">
    <location>
        <begin position="20"/>
        <end position="308"/>
    </location>
</feature>
<evidence type="ECO:0000256" key="8">
    <source>
        <dbReference type="ARBA" id="ARBA00022967"/>
    </source>
</evidence>
<dbReference type="Pfam" id="PF00005">
    <property type="entry name" value="ABC_tran"/>
    <property type="match status" value="1"/>
</dbReference>
<keyword evidence="3" id="KW-1003">Cell membrane</keyword>
<dbReference type="Gene3D" id="1.20.1560.10">
    <property type="entry name" value="ABC transporter type 1, transmembrane domain"/>
    <property type="match status" value="1"/>
</dbReference>
<accession>A0A1C3EM17</accession>
<dbReference type="OrthoDB" id="9802264at2"/>
<gene>
    <name evidence="20" type="ORF">A8L45_06900</name>
</gene>
<dbReference type="Proteomes" id="UP000094936">
    <property type="component" value="Unassembled WGS sequence"/>
</dbReference>
<dbReference type="Gene3D" id="3.40.50.300">
    <property type="entry name" value="P-loop containing nucleotide triphosphate hydrolases"/>
    <property type="match status" value="1"/>
</dbReference>
<dbReference type="InterPro" id="IPR036640">
    <property type="entry name" value="ABC1_TM_sf"/>
</dbReference>
<name>A0A1C3EM17_9GAMM</name>
<evidence type="ECO:0000256" key="15">
    <source>
        <dbReference type="ARBA" id="ARBA00063833"/>
    </source>
</evidence>
<evidence type="ECO:0000259" key="18">
    <source>
        <dbReference type="PROSITE" id="PS50893"/>
    </source>
</evidence>
<dbReference type="FunFam" id="1.20.1560.10:FF:000060">
    <property type="entry name" value="Cysteine/glutathione ABC transporter ATP-binding protein/permease CydC"/>
    <property type="match status" value="1"/>
</dbReference>
<dbReference type="PROSITE" id="PS50893">
    <property type="entry name" value="ABC_TRANSPORTER_2"/>
    <property type="match status" value="1"/>
</dbReference>
<comment type="caution">
    <text evidence="20">The sequence shown here is derived from an EMBL/GenBank/DDBJ whole genome shotgun (WGS) entry which is preliminary data.</text>
</comment>
<feature type="transmembrane region" description="Helical" evidence="17">
    <location>
        <begin position="15"/>
        <end position="35"/>
    </location>
</feature>
<dbReference type="STRING" id="1080227.A8L45_06900"/>
<dbReference type="InterPro" id="IPR039421">
    <property type="entry name" value="Type_1_exporter"/>
</dbReference>
<dbReference type="EMBL" id="LYBM01000009">
    <property type="protein sequence ID" value="ODA34269.1"/>
    <property type="molecule type" value="Genomic_DNA"/>
</dbReference>
<dbReference type="CDD" id="cd18585">
    <property type="entry name" value="ABC_6TM_CydC"/>
    <property type="match status" value="1"/>
</dbReference>
<evidence type="ECO:0000256" key="12">
    <source>
        <dbReference type="ARBA" id="ARBA00050301"/>
    </source>
</evidence>
<evidence type="ECO:0000256" key="10">
    <source>
        <dbReference type="ARBA" id="ARBA00022989"/>
    </source>
</evidence>
<evidence type="ECO:0000256" key="16">
    <source>
        <dbReference type="ARBA" id="ARBA00071411"/>
    </source>
</evidence>
<keyword evidence="9" id="KW-0029">Amino-acid transport</keyword>
<feature type="transmembrane region" description="Helical" evidence="17">
    <location>
        <begin position="279"/>
        <end position="303"/>
    </location>
</feature>
<dbReference type="FunFam" id="3.40.50.300:FF:000854">
    <property type="entry name" value="Multidrug ABC transporter ATP-binding protein"/>
    <property type="match status" value="1"/>
</dbReference>
<dbReference type="GO" id="GO:0005886">
    <property type="term" value="C:plasma membrane"/>
    <property type="evidence" value="ECO:0007669"/>
    <property type="project" value="UniProtKB-SubCell"/>
</dbReference>
<feature type="transmembrane region" description="Helical" evidence="17">
    <location>
        <begin position="133"/>
        <end position="158"/>
    </location>
</feature>
<dbReference type="PANTHER" id="PTHR24221:SF653">
    <property type="entry name" value="TRANSPORT ATP-BINDING PROTEIN CYDC"/>
    <property type="match status" value="1"/>
</dbReference>
<sequence>MRDLLPFLRLYRKHWVGLTLGMILALATLCAAIGLLTLSGWFIAASAVAGLTVGSNFNYMLPAGGVRGLSIARTAGRWGERVVSHNATFKLLADLRIFFFQRLTPLIPGRLGSLRDADILNRMVADVDAMDHVYLRLVSPLLVGSLGIIAVSSFLYWFEPTLGLTLGAILLTLMLTLPVIFYRLGADHGKSIAQTRSSLRISLLDWIQGHAELNIFGAAQRYRDDAESQQNTLLASQRRMAAITGLASAFMVAANGLTLVLMIWLAADGIGGNKPDPMVAMVAFATMASFELMAPVAGAFQYLGQTITSAGRLNEILETTPDTVFDPQGHQVLARGNIRFDGVTFRYHGAQQDAVSDISLSIKQGEKIALLGRTGCGKSTLLQLITRNWDPREGQIFIDDVPLTQWQESTLRQSIAVVSQRVDLFNGTLRNNLRMAAPNASDESLVSVLNQVGLQVLLEEPGLDMWLGDGGRLLSGGERRRLGIARAMLRDAPILLLDEPTEGLDAKTEQQILTLLLEHAKDKTVLFITHRLVGLQQMDTVCLMDEGGIIEQGSHTALKKQGGRYTALLNRLSTC</sequence>
<keyword evidence="21" id="KW-1185">Reference proteome</keyword>
<keyword evidence="10 17" id="KW-1133">Transmembrane helix</keyword>
<feature type="transmembrane region" description="Helical" evidence="17">
    <location>
        <begin position="240"/>
        <end position="267"/>
    </location>
</feature>
<comment type="catalytic activity">
    <reaction evidence="13">
        <text>L-cysteine(in) + ATP + H2O = L-cysteine(out) + ADP + phosphate + H(+)</text>
        <dbReference type="Rhea" id="RHEA:29783"/>
        <dbReference type="ChEBI" id="CHEBI:15377"/>
        <dbReference type="ChEBI" id="CHEBI:15378"/>
        <dbReference type="ChEBI" id="CHEBI:30616"/>
        <dbReference type="ChEBI" id="CHEBI:35235"/>
        <dbReference type="ChEBI" id="CHEBI:43474"/>
        <dbReference type="ChEBI" id="CHEBI:456216"/>
    </reaction>
    <physiologicalReaction direction="left-to-right" evidence="13">
        <dbReference type="Rhea" id="RHEA:29784"/>
    </physiologicalReaction>
</comment>
<dbReference type="AlphaFoldDB" id="A0A1C3EM17"/>
<proteinExistence type="inferred from homology"/>
<feature type="domain" description="ABC transporter" evidence="18">
    <location>
        <begin position="338"/>
        <end position="571"/>
    </location>
</feature>
<evidence type="ECO:0000313" key="20">
    <source>
        <dbReference type="EMBL" id="ODA34269.1"/>
    </source>
</evidence>
<comment type="catalytic activity">
    <reaction evidence="12">
        <text>glutathione(in) + ATP + H2O = glutathione(out) + ADP + phosphate + H(+)</text>
        <dbReference type="Rhea" id="RHEA:29787"/>
        <dbReference type="ChEBI" id="CHEBI:15377"/>
        <dbReference type="ChEBI" id="CHEBI:15378"/>
        <dbReference type="ChEBI" id="CHEBI:30616"/>
        <dbReference type="ChEBI" id="CHEBI:43474"/>
        <dbReference type="ChEBI" id="CHEBI:57925"/>
        <dbReference type="ChEBI" id="CHEBI:456216"/>
    </reaction>
    <physiologicalReaction direction="left-to-right" evidence="12">
        <dbReference type="Rhea" id="RHEA:29788"/>
    </physiologicalReaction>
</comment>
<keyword evidence="11 17" id="KW-0472">Membrane</keyword>
<dbReference type="InterPro" id="IPR014223">
    <property type="entry name" value="ABC_CydC/D"/>
</dbReference>
<evidence type="ECO:0000256" key="2">
    <source>
        <dbReference type="ARBA" id="ARBA00022448"/>
    </source>
</evidence>
<dbReference type="GO" id="GO:0140359">
    <property type="term" value="F:ABC-type transporter activity"/>
    <property type="evidence" value="ECO:0007669"/>
    <property type="project" value="InterPro"/>
</dbReference>
<evidence type="ECO:0000256" key="11">
    <source>
        <dbReference type="ARBA" id="ARBA00023136"/>
    </source>
</evidence>
<dbReference type="SMART" id="SM00382">
    <property type="entry name" value="AAA"/>
    <property type="match status" value="1"/>
</dbReference>
<keyword evidence="4" id="KW-0997">Cell inner membrane</keyword>
<dbReference type="InterPro" id="IPR011527">
    <property type="entry name" value="ABC1_TM_dom"/>
</dbReference>
<feature type="transmembrane region" description="Helical" evidence="17">
    <location>
        <begin position="164"/>
        <end position="184"/>
    </location>
</feature>
<keyword evidence="5 17" id="KW-0812">Transmembrane</keyword>
<evidence type="ECO:0000256" key="17">
    <source>
        <dbReference type="SAM" id="Phobius"/>
    </source>
</evidence>
<comment type="subunit">
    <text evidence="15">Forms a heterodimer with CydD.</text>
</comment>
<evidence type="ECO:0000256" key="1">
    <source>
        <dbReference type="ARBA" id="ARBA00004429"/>
    </source>
</evidence>
<dbReference type="InterPro" id="IPR003439">
    <property type="entry name" value="ABC_transporter-like_ATP-bd"/>
</dbReference>
<dbReference type="PROSITE" id="PS50929">
    <property type="entry name" value="ABC_TM1F"/>
    <property type="match status" value="1"/>
</dbReference>
<dbReference type="GO" id="GO:0034040">
    <property type="term" value="F:ATPase-coupled lipid transmembrane transporter activity"/>
    <property type="evidence" value="ECO:0007669"/>
    <property type="project" value="TreeGrafter"/>
</dbReference>
<evidence type="ECO:0000256" key="7">
    <source>
        <dbReference type="ARBA" id="ARBA00022840"/>
    </source>
</evidence>
<protein>
    <recommendedName>
        <fullName evidence="16">Glutathione/L-cysteine transport system ATP-binding/permease protein CydC</fullName>
    </recommendedName>
</protein>
<dbReference type="InterPro" id="IPR017871">
    <property type="entry name" value="ABC_transporter-like_CS"/>
</dbReference>
<evidence type="ECO:0000256" key="3">
    <source>
        <dbReference type="ARBA" id="ARBA00022475"/>
    </source>
</evidence>
<dbReference type="RefSeq" id="WP_068900583.1">
    <property type="nucleotide sequence ID" value="NZ_JBHUIF010000009.1"/>
</dbReference>
<comment type="similarity">
    <text evidence="14">Belongs to the ABC transporter superfamily. Cysteine exporter (TC 3.A.1.129.1) family.</text>
</comment>
<reference evidence="20 21" key="1">
    <citation type="submission" date="2016-05" db="EMBL/GenBank/DDBJ databases">
        <title>Genomic Taxonomy of the Vibrionaceae.</title>
        <authorList>
            <person name="Gomez-Gil B."/>
            <person name="Enciso-Ibarra J."/>
        </authorList>
    </citation>
    <scope>NUCLEOTIDE SEQUENCE [LARGE SCALE GENOMIC DNA]</scope>
    <source>
        <strain evidence="20 21">CAIM 1920</strain>
    </source>
</reference>
<evidence type="ECO:0000256" key="4">
    <source>
        <dbReference type="ARBA" id="ARBA00022519"/>
    </source>
</evidence>
<dbReference type="GO" id="GO:0005524">
    <property type="term" value="F:ATP binding"/>
    <property type="evidence" value="ECO:0007669"/>
    <property type="project" value="UniProtKB-KW"/>
</dbReference>
<evidence type="ECO:0000256" key="6">
    <source>
        <dbReference type="ARBA" id="ARBA00022741"/>
    </source>
</evidence>
<evidence type="ECO:0000256" key="9">
    <source>
        <dbReference type="ARBA" id="ARBA00022970"/>
    </source>
</evidence>
<keyword evidence="8" id="KW-1278">Translocase</keyword>
<dbReference type="SUPFAM" id="SSF52540">
    <property type="entry name" value="P-loop containing nucleoside triphosphate hydrolases"/>
    <property type="match status" value="1"/>
</dbReference>
<comment type="subcellular location">
    <subcellularLocation>
        <location evidence="1">Cell inner membrane</location>
        <topology evidence="1">Multi-pass membrane protein</topology>
    </subcellularLocation>
</comment>
<keyword evidence="6" id="KW-0547">Nucleotide-binding</keyword>
<dbReference type="GO" id="GO:0034775">
    <property type="term" value="P:glutathione transmembrane transport"/>
    <property type="evidence" value="ECO:0007669"/>
    <property type="project" value="InterPro"/>
</dbReference>
<dbReference type="PANTHER" id="PTHR24221">
    <property type="entry name" value="ATP-BINDING CASSETTE SUB-FAMILY B"/>
    <property type="match status" value="1"/>
</dbReference>
<keyword evidence="2" id="KW-0813">Transport</keyword>
<evidence type="ECO:0000256" key="14">
    <source>
        <dbReference type="ARBA" id="ARBA00061534"/>
    </source>
</evidence>
<dbReference type="GO" id="GO:0045454">
    <property type="term" value="P:cell redox homeostasis"/>
    <property type="evidence" value="ECO:0007669"/>
    <property type="project" value="InterPro"/>
</dbReference>
<evidence type="ECO:0000256" key="13">
    <source>
        <dbReference type="ARBA" id="ARBA00051241"/>
    </source>
</evidence>
<evidence type="ECO:0000256" key="5">
    <source>
        <dbReference type="ARBA" id="ARBA00022692"/>
    </source>
</evidence>
<dbReference type="InterPro" id="IPR027417">
    <property type="entry name" value="P-loop_NTPase"/>
</dbReference>
<dbReference type="GO" id="GO:0016887">
    <property type="term" value="F:ATP hydrolysis activity"/>
    <property type="evidence" value="ECO:0007669"/>
    <property type="project" value="InterPro"/>
</dbReference>
<evidence type="ECO:0000259" key="19">
    <source>
        <dbReference type="PROSITE" id="PS50929"/>
    </source>
</evidence>
<dbReference type="PROSITE" id="PS00211">
    <property type="entry name" value="ABC_TRANSPORTER_1"/>
    <property type="match status" value="1"/>
</dbReference>
<dbReference type="CDD" id="cd03247">
    <property type="entry name" value="ABCC_cytochrome_bd"/>
    <property type="match status" value="1"/>
</dbReference>
<keyword evidence="7 20" id="KW-0067">ATP-binding</keyword>
<dbReference type="GO" id="GO:0006865">
    <property type="term" value="P:amino acid transport"/>
    <property type="evidence" value="ECO:0007669"/>
    <property type="project" value="UniProtKB-KW"/>
</dbReference>